<reference evidence="1 2" key="1">
    <citation type="submission" date="2020-08" db="EMBL/GenBank/DDBJ databases">
        <authorList>
            <person name="Liu C."/>
            <person name="Sun Q."/>
        </authorList>
    </citation>
    <scope>NUCLEOTIDE SEQUENCE [LARGE SCALE GENOMIC DNA]</scope>
    <source>
        <strain evidence="1 2">NSJ-61</strain>
    </source>
</reference>
<evidence type="ECO:0000313" key="1">
    <source>
        <dbReference type="EMBL" id="QNM11208.1"/>
    </source>
</evidence>
<evidence type="ECO:0000313" key="2">
    <source>
        <dbReference type="Proteomes" id="UP000515856"/>
    </source>
</evidence>
<dbReference type="KEGG" id="ehn:H9Q80_13170"/>
<name>A0A7G9GK76_9FIRM</name>
<dbReference type="RefSeq" id="WP_147322618.1">
    <property type="nucleotide sequence ID" value="NZ_CP060636.1"/>
</dbReference>
<organism evidence="1 2">
    <name type="scientific">[Eubacterium] hominis</name>
    <dbReference type="NCBI Taxonomy" id="2764325"/>
    <lineage>
        <taxon>Bacteria</taxon>
        <taxon>Bacillati</taxon>
        <taxon>Bacillota</taxon>
        <taxon>Erysipelotrichia</taxon>
        <taxon>Erysipelotrichales</taxon>
        <taxon>Erysipelotrichaceae</taxon>
        <taxon>Amedibacillus</taxon>
    </lineage>
</organism>
<dbReference type="AlphaFoldDB" id="A0A7G9GK76"/>
<gene>
    <name evidence="1" type="ORF">H9Q80_13170</name>
</gene>
<accession>A0A7G9GK76</accession>
<dbReference type="EMBL" id="CP060636">
    <property type="protein sequence ID" value="QNM11208.1"/>
    <property type="molecule type" value="Genomic_DNA"/>
</dbReference>
<protein>
    <recommendedName>
        <fullName evidence="3">DUF4375 domain-containing protein</fullName>
    </recommendedName>
</protein>
<evidence type="ECO:0008006" key="3">
    <source>
        <dbReference type="Google" id="ProtNLM"/>
    </source>
</evidence>
<sequence length="180" mass="20903">MMTIKDFIKDTSHLNEAALVDISDQLWQIGSLSEIKQQVSHELFILHISMNMIGNWKGEGWWGVISEQAELVPYIPEALQALQLNHLKTAFEDVISIFPAYTIFSNDNECYYDMINFLQNVRFKVTDERLLMIPSEKRKEMVTSIKQKLDILEDLTEPLWGYGAESDGWIQVIDYIKTQL</sequence>
<proteinExistence type="predicted"/>
<dbReference type="Proteomes" id="UP000515856">
    <property type="component" value="Chromosome"/>
</dbReference>
<keyword evidence="2" id="KW-1185">Reference proteome</keyword>